<dbReference type="InterPro" id="IPR057684">
    <property type="entry name" value="DUF7924"/>
</dbReference>
<comment type="caution">
    <text evidence="3">The sequence shown here is derived from an EMBL/GenBank/DDBJ whole genome shotgun (WGS) entry which is preliminary data.</text>
</comment>
<dbReference type="EMBL" id="JAGMUV010000001">
    <property type="protein sequence ID" value="KAH7175861.1"/>
    <property type="molecule type" value="Genomic_DNA"/>
</dbReference>
<keyword evidence="4" id="KW-1185">Reference proteome</keyword>
<dbReference type="PANTHER" id="PTHR42470">
    <property type="entry name" value="VAST DOMAIN-CONTAINING PROTEIN"/>
    <property type="match status" value="1"/>
</dbReference>
<organism evidence="3 4">
    <name type="scientific">Dactylonectria macrodidyma</name>
    <dbReference type="NCBI Taxonomy" id="307937"/>
    <lineage>
        <taxon>Eukaryota</taxon>
        <taxon>Fungi</taxon>
        <taxon>Dikarya</taxon>
        <taxon>Ascomycota</taxon>
        <taxon>Pezizomycotina</taxon>
        <taxon>Sordariomycetes</taxon>
        <taxon>Hypocreomycetidae</taxon>
        <taxon>Hypocreales</taxon>
        <taxon>Nectriaceae</taxon>
        <taxon>Dactylonectria</taxon>
    </lineage>
</organism>
<protein>
    <recommendedName>
        <fullName evidence="2">DUF7924 domain-containing protein</fullName>
    </recommendedName>
</protein>
<dbReference type="OrthoDB" id="5132737at2759"/>
<dbReference type="AlphaFoldDB" id="A0A9P9FTR9"/>
<evidence type="ECO:0000256" key="1">
    <source>
        <dbReference type="SAM" id="MobiDB-lite"/>
    </source>
</evidence>
<dbReference type="PANTHER" id="PTHR42470:SF2">
    <property type="match status" value="1"/>
</dbReference>
<feature type="region of interest" description="Disordered" evidence="1">
    <location>
        <begin position="1"/>
        <end position="37"/>
    </location>
</feature>
<accession>A0A9P9FTR9</accession>
<dbReference type="Proteomes" id="UP000738349">
    <property type="component" value="Unassembled WGS sequence"/>
</dbReference>
<evidence type="ECO:0000313" key="3">
    <source>
        <dbReference type="EMBL" id="KAH7175861.1"/>
    </source>
</evidence>
<sequence length="363" mass="41545">MEYMHTRKRTESSPSINHKRTHSTTPTTPSDQKPRKLKSIRYQGPHYLRRLAAKNSYAQKFKLGVTDESKRLCQALLDGTQLVPKESLFDDDIFDRTCDKLEGKNEARVIQDISRLIVPSAEQLSRRAQHLECLTESVNEGWNNSIPLVGPRPQPDYSVGFGREAFSKDQLAKMSPFIGDLINGQSLFLATFDMHFPFLTCESKCGEGELEIADRQNTHSMTLAARSVVELFRMVKRECELHRQILAFSISHDHRSLRIYGHYPVMDGKDTKYYRYPIRQFDFTEQGGRDKWTVYRFTKNVCDMWMPQHFERICSAVDQLPSELEFSVPPLSQATGLSQGLGSCDLSQPGSDHVSMPVDQDSQ</sequence>
<gene>
    <name evidence="3" type="ORF">EDB81DRAFT_705993</name>
</gene>
<reference evidence="3" key="1">
    <citation type="journal article" date="2021" name="Nat. Commun.">
        <title>Genetic determinants of endophytism in the Arabidopsis root mycobiome.</title>
        <authorList>
            <person name="Mesny F."/>
            <person name="Miyauchi S."/>
            <person name="Thiergart T."/>
            <person name="Pickel B."/>
            <person name="Atanasova L."/>
            <person name="Karlsson M."/>
            <person name="Huettel B."/>
            <person name="Barry K.W."/>
            <person name="Haridas S."/>
            <person name="Chen C."/>
            <person name="Bauer D."/>
            <person name="Andreopoulos W."/>
            <person name="Pangilinan J."/>
            <person name="LaButti K."/>
            <person name="Riley R."/>
            <person name="Lipzen A."/>
            <person name="Clum A."/>
            <person name="Drula E."/>
            <person name="Henrissat B."/>
            <person name="Kohler A."/>
            <person name="Grigoriev I.V."/>
            <person name="Martin F.M."/>
            <person name="Hacquard S."/>
        </authorList>
    </citation>
    <scope>NUCLEOTIDE SEQUENCE</scope>
    <source>
        <strain evidence="3">MPI-CAGE-AT-0147</strain>
    </source>
</reference>
<evidence type="ECO:0000313" key="4">
    <source>
        <dbReference type="Proteomes" id="UP000738349"/>
    </source>
</evidence>
<name>A0A9P9FTR9_9HYPO</name>
<dbReference type="Pfam" id="PF25545">
    <property type="entry name" value="DUF7924"/>
    <property type="match status" value="1"/>
</dbReference>
<feature type="domain" description="DUF7924" evidence="2">
    <location>
        <begin position="94"/>
        <end position="317"/>
    </location>
</feature>
<evidence type="ECO:0000259" key="2">
    <source>
        <dbReference type="Pfam" id="PF25545"/>
    </source>
</evidence>
<proteinExistence type="predicted"/>